<dbReference type="OrthoDB" id="2019724at2759"/>
<dbReference type="SUPFAM" id="SSF53254">
    <property type="entry name" value="Phosphoglycerate mutase-like"/>
    <property type="match status" value="1"/>
</dbReference>
<dbReference type="PANTHER" id="PTHR47623">
    <property type="entry name" value="OS09G0287300 PROTEIN"/>
    <property type="match status" value="1"/>
</dbReference>
<accession>A0A5A7QSA2</accession>
<organism evidence="1 2">
    <name type="scientific">Striga asiatica</name>
    <name type="common">Asiatic witchweed</name>
    <name type="synonym">Buchnera asiatica</name>
    <dbReference type="NCBI Taxonomy" id="4170"/>
    <lineage>
        <taxon>Eukaryota</taxon>
        <taxon>Viridiplantae</taxon>
        <taxon>Streptophyta</taxon>
        <taxon>Embryophyta</taxon>
        <taxon>Tracheophyta</taxon>
        <taxon>Spermatophyta</taxon>
        <taxon>Magnoliopsida</taxon>
        <taxon>eudicotyledons</taxon>
        <taxon>Gunneridae</taxon>
        <taxon>Pentapetalae</taxon>
        <taxon>asterids</taxon>
        <taxon>lamiids</taxon>
        <taxon>Lamiales</taxon>
        <taxon>Orobanchaceae</taxon>
        <taxon>Buchnereae</taxon>
        <taxon>Striga</taxon>
    </lineage>
</organism>
<dbReference type="Gene3D" id="3.40.50.1240">
    <property type="entry name" value="Phosphoglycerate mutase-like"/>
    <property type="match status" value="1"/>
</dbReference>
<dbReference type="Proteomes" id="UP000325081">
    <property type="component" value="Unassembled WGS sequence"/>
</dbReference>
<reference evidence="2" key="1">
    <citation type="journal article" date="2019" name="Curr. Biol.">
        <title>Genome Sequence of Striga asiatica Provides Insight into the Evolution of Plant Parasitism.</title>
        <authorList>
            <person name="Yoshida S."/>
            <person name="Kim S."/>
            <person name="Wafula E.K."/>
            <person name="Tanskanen J."/>
            <person name="Kim Y.M."/>
            <person name="Honaas L."/>
            <person name="Yang Z."/>
            <person name="Spallek T."/>
            <person name="Conn C.E."/>
            <person name="Ichihashi Y."/>
            <person name="Cheong K."/>
            <person name="Cui S."/>
            <person name="Der J.P."/>
            <person name="Gundlach H."/>
            <person name="Jiao Y."/>
            <person name="Hori C."/>
            <person name="Ishida J.K."/>
            <person name="Kasahara H."/>
            <person name="Kiba T."/>
            <person name="Kim M.S."/>
            <person name="Koo N."/>
            <person name="Laohavisit A."/>
            <person name="Lee Y.H."/>
            <person name="Lumba S."/>
            <person name="McCourt P."/>
            <person name="Mortimer J.C."/>
            <person name="Mutuku J.M."/>
            <person name="Nomura T."/>
            <person name="Sasaki-Sekimoto Y."/>
            <person name="Seto Y."/>
            <person name="Wang Y."/>
            <person name="Wakatake T."/>
            <person name="Sakakibara H."/>
            <person name="Demura T."/>
            <person name="Yamaguchi S."/>
            <person name="Yoneyama K."/>
            <person name="Manabe R.I."/>
            <person name="Nelson D.C."/>
            <person name="Schulman A.H."/>
            <person name="Timko M.P."/>
            <person name="dePamphilis C.W."/>
            <person name="Choi D."/>
            <person name="Shirasu K."/>
        </authorList>
    </citation>
    <scope>NUCLEOTIDE SEQUENCE [LARGE SCALE GENOMIC DNA]</scope>
    <source>
        <strain evidence="2">cv. UVA1</strain>
    </source>
</reference>
<evidence type="ECO:0000313" key="2">
    <source>
        <dbReference type="Proteomes" id="UP000325081"/>
    </source>
</evidence>
<keyword evidence="2" id="KW-1185">Reference proteome</keyword>
<name>A0A5A7QSA2_STRAF</name>
<dbReference type="CDD" id="cd07067">
    <property type="entry name" value="HP_PGM_like"/>
    <property type="match status" value="1"/>
</dbReference>
<dbReference type="AlphaFoldDB" id="A0A5A7QSA2"/>
<dbReference type="PANTHER" id="PTHR47623:SF1">
    <property type="entry name" value="OS09G0287300 PROTEIN"/>
    <property type="match status" value="1"/>
</dbReference>
<proteinExistence type="predicted"/>
<gene>
    <name evidence="1" type="ORF">STAS_25280</name>
</gene>
<comment type="caution">
    <text evidence="1">The sequence shown here is derived from an EMBL/GenBank/DDBJ whole genome shotgun (WGS) entry which is preliminary data.</text>
</comment>
<evidence type="ECO:0000313" key="1">
    <source>
        <dbReference type="EMBL" id="GER48124.1"/>
    </source>
</evidence>
<dbReference type="InterPro" id="IPR013078">
    <property type="entry name" value="His_Pase_superF_clade-1"/>
</dbReference>
<dbReference type="InterPro" id="IPR029033">
    <property type="entry name" value="His_PPase_superfam"/>
</dbReference>
<sequence>MSATALIPTTNAAASRIPSFSTARTRRKSSVSVMNSLVTEAAADQAAAESETPPRRLILLRHAKRSWKNRSLKDHDLPLSKSGRADAVKLSKKLDKLGWVPELILSRCMGHNRGWEEAASMLSGTPVELKTCNAALLEATGKSWEEAFSLAGFGGWKLHGIVKPDTQMERSF</sequence>
<protein>
    <submittedName>
        <fullName evidence="1">3-bisphosphoglycerate-dependent phosphoglyceratemutase</fullName>
    </submittedName>
</protein>
<dbReference type="EMBL" id="BKCP01008181">
    <property type="protein sequence ID" value="GER48124.1"/>
    <property type="molecule type" value="Genomic_DNA"/>
</dbReference>